<reference evidence="2 4" key="3">
    <citation type="submission" date="2019-03" db="EMBL/GenBank/DDBJ databases">
        <authorList>
            <consortium name="Pathogen Informatics"/>
        </authorList>
    </citation>
    <scope>NUCLEOTIDE SEQUENCE [LARGE SCALE GENOMIC DNA]</scope>
    <source>
        <strain evidence="2 4">NCTC12282</strain>
    </source>
</reference>
<gene>
    <name evidence="1" type="ORF">CRN84_25895</name>
    <name evidence="2" type="ORF">NCTC12282_00397</name>
</gene>
<reference evidence="3" key="1">
    <citation type="submission" date="2017-09" db="EMBL/GenBank/DDBJ databases">
        <title>FDA dAtabase for Regulatory Grade micrObial Sequences (FDA-ARGOS): Supporting development and validation of Infectious Disease Dx tests.</title>
        <authorList>
            <person name="Minogue T."/>
            <person name="Wolcott M."/>
            <person name="Wasieloski L."/>
            <person name="Aguilar W."/>
            <person name="Moore D."/>
            <person name="Tallon L."/>
            <person name="Sadzewicz L."/>
            <person name="Ott S."/>
            <person name="Zhao X."/>
            <person name="Nagaraj S."/>
            <person name="Vavikolanu K."/>
            <person name="Aluvathingal J."/>
            <person name="Nadendla S."/>
            <person name="Sichtig H."/>
        </authorList>
    </citation>
    <scope>NUCLEOTIDE SEQUENCE [LARGE SCALE GENOMIC DNA]</scope>
    <source>
        <strain evidence="3">FDAARGOS_387</strain>
    </source>
</reference>
<keyword evidence="3" id="KW-1185">Reference proteome</keyword>
<reference evidence="1" key="2">
    <citation type="submission" date="2017-09" db="EMBL/GenBank/DDBJ databases">
        <title>FDA dAtabase for Regulatory Grade micrObial Sequences (FDA-ARGOS): Supporting development and validation of Infectious Disease Dx tests.</title>
        <authorList>
            <person name="Minogue T."/>
            <person name="Wolcott M."/>
            <person name="Wasieloski L."/>
            <person name="Aguilar W."/>
            <person name="Moore D."/>
            <person name="Tallon L.J."/>
            <person name="Sadzewicz L."/>
            <person name="Ott S."/>
            <person name="Zhao X."/>
            <person name="Nagaraj S."/>
            <person name="Vavikolanu K."/>
            <person name="Aluvathingal J."/>
            <person name="Nadendla S."/>
            <person name="Sichtig H."/>
        </authorList>
    </citation>
    <scope>NUCLEOTIDE SEQUENCE</scope>
    <source>
        <strain evidence="1">FDAARGOS_387</strain>
    </source>
</reference>
<dbReference type="RefSeq" id="WP_029096979.1">
    <property type="nucleotide sequence ID" value="NZ_BRLG01000010.1"/>
</dbReference>
<organism evidence="1 3">
    <name type="scientific">Budvicia aquatica</name>
    <dbReference type="NCBI Taxonomy" id="82979"/>
    <lineage>
        <taxon>Bacteria</taxon>
        <taxon>Pseudomonadati</taxon>
        <taxon>Pseudomonadota</taxon>
        <taxon>Gammaproteobacteria</taxon>
        <taxon>Enterobacterales</taxon>
        <taxon>Budviciaceae</taxon>
        <taxon>Budvicia</taxon>
    </lineage>
</organism>
<dbReference type="Proteomes" id="UP000224974">
    <property type="component" value="Unassembled WGS sequence"/>
</dbReference>
<dbReference type="EMBL" id="CAADJA010000002">
    <property type="protein sequence ID" value="VFS45520.1"/>
    <property type="molecule type" value="Genomic_DNA"/>
</dbReference>
<evidence type="ECO:0000313" key="1">
    <source>
        <dbReference type="EMBL" id="PHI32497.1"/>
    </source>
</evidence>
<dbReference type="STRING" id="1111728.GCA_000427805_04862"/>
<accession>A0A2C6DTG6</accession>
<dbReference type="AlphaFoldDB" id="A0A2C6DTG6"/>
<evidence type="ECO:0000313" key="4">
    <source>
        <dbReference type="Proteomes" id="UP000373449"/>
    </source>
</evidence>
<protein>
    <submittedName>
        <fullName evidence="1">Uncharacterized protein</fullName>
    </submittedName>
</protein>
<proteinExistence type="predicted"/>
<evidence type="ECO:0000313" key="3">
    <source>
        <dbReference type="Proteomes" id="UP000224974"/>
    </source>
</evidence>
<sequence>MIEIEFEQPTRGICECCGNTTTRLTRFVYQDGDAYAVYYVQLVDGHQDHTADVLVSLGEWGEDSTPQQRLAFAVKIRSANDNWQVMVVNRQQSPWRESTFLGQILDREQALAHSWLSEVFHITDHIGADDSDFISFFKN</sequence>
<dbReference type="EMBL" id="PDDX01000001">
    <property type="protein sequence ID" value="PHI32497.1"/>
    <property type="molecule type" value="Genomic_DNA"/>
</dbReference>
<evidence type="ECO:0000313" key="2">
    <source>
        <dbReference type="EMBL" id="VFS45520.1"/>
    </source>
</evidence>
<name>A0A2C6DTG6_9GAMM</name>
<dbReference type="Proteomes" id="UP000373449">
    <property type="component" value="Unassembled WGS sequence"/>
</dbReference>
<dbReference type="OrthoDB" id="8779559at2"/>